<dbReference type="EMBL" id="SNVX01000001">
    <property type="protein sequence ID" value="TDN64700.1"/>
    <property type="molecule type" value="Genomic_DNA"/>
</dbReference>
<gene>
    <name evidence="1" type="ORF">EC847_101632</name>
</gene>
<proteinExistence type="predicted"/>
<keyword evidence="2" id="KW-1185">Reference proteome</keyword>
<name>A0A4V3BQV5_SCAGO</name>
<dbReference type="OrthoDB" id="9815616at2"/>
<evidence type="ECO:0000313" key="1">
    <source>
        <dbReference type="EMBL" id="TDN64700.1"/>
    </source>
</evidence>
<reference evidence="1 2" key="1">
    <citation type="submission" date="2019-03" db="EMBL/GenBank/DDBJ databases">
        <title>Genomic analyses of the natural microbiome of Caenorhabditis elegans.</title>
        <authorList>
            <person name="Samuel B."/>
        </authorList>
    </citation>
    <scope>NUCLEOTIDE SEQUENCE [LARGE SCALE GENOMIC DNA]</scope>
    <source>
        <strain evidence="1 2">BIGb0156</strain>
    </source>
</reference>
<accession>A0A4V3BQV5</accession>
<dbReference type="NCBIfam" id="TIGR02564">
    <property type="entry name" value="cas_Csy1"/>
    <property type="match status" value="1"/>
</dbReference>
<dbReference type="RefSeq" id="WP_133460144.1">
    <property type="nucleotide sequence ID" value="NZ_SNVX01000001.1"/>
</dbReference>
<comment type="caution">
    <text evidence="1">The sequence shown here is derived from an EMBL/GenBank/DDBJ whole genome shotgun (WGS) entry which is preliminary data.</text>
</comment>
<dbReference type="Proteomes" id="UP000295530">
    <property type="component" value="Unassembled WGS sequence"/>
</dbReference>
<dbReference type="Pfam" id="PF09611">
    <property type="entry name" value="Cas_Csy1"/>
    <property type="match status" value="1"/>
</dbReference>
<evidence type="ECO:0000313" key="2">
    <source>
        <dbReference type="Proteomes" id="UP000295530"/>
    </source>
</evidence>
<organism evidence="1 2">
    <name type="scientific">Scandinavium goeteborgense</name>
    <dbReference type="NCBI Taxonomy" id="1851514"/>
    <lineage>
        <taxon>Bacteria</taxon>
        <taxon>Pseudomonadati</taxon>
        <taxon>Pseudomonadota</taxon>
        <taxon>Gammaproteobacteria</taxon>
        <taxon>Enterobacterales</taxon>
        <taxon>Enterobacteriaceae</taxon>
        <taxon>Scandinavium</taxon>
    </lineage>
</organism>
<sequence>MTQEALIRFITDYIASRKQAKLDKFEKEAAKRPEQNNDATTLVTKRQTIEARYTPHTWLTEAASRSKGISLATHAAKFTNGASKSSSIYLGTQGDDRYLSSTSLPTLTADIAVENAAALDVGKLLQTQVEGDSLLACLKRGDHRALRALAQDDAQLALWVEGFNRALIPADPASHKLAKQVWFPVAEGYHLLCPLFATSFAQAVHEKMVAARFSDEAKAIREANKSRQWHPKPMVMFRQLAVMNFGGTKPQNISALNSARGGKVWLLSAQPPAWKKTDNPPVSLRSIFTSRGQFQFEARAVLTRLLQLLSRSGEYTNQDIRKAQDGYVDALIDTLFMHASTLQQERWQGWTQDAHHLPSHQQLWLDPWRCKIDDGFRQEREKNAWQEDVANDFARWLNHNLRKKIPDVAKAEFQHWKTRPLFRQRMREMEAVIQEVLQ</sequence>
<dbReference type="InterPro" id="IPR013397">
    <property type="entry name" value="CRISPR-assoc_prot_Csy1"/>
</dbReference>
<protein>
    <submittedName>
        <fullName evidence="1">CRISPR-associated Csy1 family protein</fullName>
    </submittedName>
</protein>
<dbReference type="AlphaFoldDB" id="A0A4V3BQV5"/>